<reference evidence="4 5" key="1">
    <citation type="journal article" date="2013" name="Genome Announc.">
        <title>Complete genome sequence of Simiduia agarivorans SA1(T), a marine bacterium able to degrade a variety of polysaccharides.</title>
        <authorList>
            <person name="Lin S.Y."/>
            <person name="Shieh W.Y."/>
            <person name="Chen J.S."/>
            <person name="Tang S.L."/>
        </authorList>
    </citation>
    <scope>NUCLEOTIDE SEQUENCE [LARGE SCALE GENOMIC DNA]</scope>
    <source>
        <strain evidence="5">DSM 21679 / JCM 13881 / BCRC 17597 / SA1</strain>
    </source>
</reference>
<proteinExistence type="predicted"/>
<sequence>MAALIIALLPATASALVILQYHHISESTPAATSTSPARFVRHLELIEAAGFAVVSLPQVLAALESEQPLPDKTVLITFDDAYESIYSVAHPLLKTRGWPYVVFVSTDAVDSRARHMMTWDQLQQMSREGAAMANHSRTHGHLVRRTGALTDDQWATQVMADIEQAEARIKAQTGHGYRAFAYPYGESNQALQTLLDQAGYVAFGQQSGPATRRDKLALARFPMGGDYGDDADFTLKLRTLPLPYEGFRLQTGTGADLPDGVLARADRPVLSYQLPASIAGQVRCYVSGQGLAQAHQADAGWVAFQAGRPLAPGRSRYNCTAPAGKGRFYWHSTAFLRPKDDGNWPFEP</sequence>
<dbReference type="KEGG" id="saga:M5M_10850"/>
<dbReference type="Gene3D" id="3.20.20.370">
    <property type="entry name" value="Glycoside hydrolase/deacetylase"/>
    <property type="match status" value="1"/>
</dbReference>
<dbReference type="PANTHER" id="PTHR34216:SF3">
    <property type="entry name" value="POLY-BETA-1,6-N-ACETYL-D-GLUCOSAMINE N-DEACETYLASE"/>
    <property type="match status" value="1"/>
</dbReference>
<evidence type="ECO:0000256" key="1">
    <source>
        <dbReference type="ARBA" id="ARBA00004613"/>
    </source>
</evidence>
<dbReference type="PANTHER" id="PTHR34216">
    <property type="match status" value="1"/>
</dbReference>
<dbReference type="STRING" id="1117647.M5M_10850"/>
<protein>
    <submittedName>
        <fullName evidence="4">Regulatory protein, LacI</fullName>
    </submittedName>
</protein>
<dbReference type="InterPro" id="IPR002509">
    <property type="entry name" value="NODB_dom"/>
</dbReference>
<dbReference type="PROSITE" id="PS51677">
    <property type="entry name" value="NODB"/>
    <property type="match status" value="1"/>
</dbReference>
<dbReference type="eggNOG" id="COG0726">
    <property type="taxonomic scope" value="Bacteria"/>
</dbReference>
<dbReference type="Pfam" id="PF01522">
    <property type="entry name" value="Polysacc_deac_1"/>
    <property type="match status" value="1"/>
</dbReference>
<dbReference type="GO" id="GO:0016810">
    <property type="term" value="F:hydrolase activity, acting on carbon-nitrogen (but not peptide) bonds"/>
    <property type="evidence" value="ECO:0007669"/>
    <property type="project" value="InterPro"/>
</dbReference>
<evidence type="ECO:0000313" key="4">
    <source>
        <dbReference type="EMBL" id="AFU99349.1"/>
    </source>
</evidence>
<accession>K4KJL8</accession>
<evidence type="ECO:0000313" key="5">
    <source>
        <dbReference type="Proteomes" id="UP000000466"/>
    </source>
</evidence>
<dbReference type="InterPro" id="IPR011330">
    <property type="entry name" value="Glyco_hydro/deAcase_b/a-brl"/>
</dbReference>
<gene>
    <name evidence="4" type="ordered locus">M5M_10850</name>
</gene>
<dbReference type="EMBL" id="CP003746">
    <property type="protein sequence ID" value="AFU99349.1"/>
    <property type="molecule type" value="Genomic_DNA"/>
</dbReference>
<comment type="subcellular location">
    <subcellularLocation>
        <location evidence="1">Secreted</location>
    </subcellularLocation>
</comment>
<dbReference type="InterPro" id="IPR051398">
    <property type="entry name" value="Polysacch_Deacetylase"/>
</dbReference>
<dbReference type="GO" id="GO:0005576">
    <property type="term" value="C:extracellular region"/>
    <property type="evidence" value="ECO:0007669"/>
    <property type="project" value="UniProtKB-SubCell"/>
</dbReference>
<organism evidence="4 5">
    <name type="scientific">Simiduia agarivorans (strain DSM 21679 / JCM 13881 / BCRC 17597 / SA1)</name>
    <dbReference type="NCBI Taxonomy" id="1117647"/>
    <lineage>
        <taxon>Bacteria</taxon>
        <taxon>Pseudomonadati</taxon>
        <taxon>Pseudomonadota</taxon>
        <taxon>Gammaproteobacteria</taxon>
        <taxon>Cellvibrionales</taxon>
        <taxon>Cellvibrionaceae</taxon>
        <taxon>Simiduia</taxon>
    </lineage>
</organism>
<dbReference type="Proteomes" id="UP000000466">
    <property type="component" value="Chromosome"/>
</dbReference>
<evidence type="ECO:0000256" key="2">
    <source>
        <dbReference type="ARBA" id="ARBA00022729"/>
    </source>
</evidence>
<dbReference type="SUPFAM" id="SSF88713">
    <property type="entry name" value="Glycoside hydrolase/deacetylase"/>
    <property type="match status" value="1"/>
</dbReference>
<dbReference type="HOGENOM" id="CLU_030024_0_1_6"/>
<dbReference type="AlphaFoldDB" id="K4KJL8"/>
<keyword evidence="2" id="KW-0732">Signal</keyword>
<keyword evidence="5" id="KW-1185">Reference proteome</keyword>
<dbReference type="CDD" id="cd10973">
    <property type="entry name" value="CE4_DAC_u4_5s"/>
    <property type="match status" value="1"/>
</dbReference>
<feature type="domain" description="NodB homology" evidence="3">
    <location>
        <begin position="72"/>
        <end position="348"/>
    </location>
</feature>
<evidence type="ECO:0000259" key="3">
    <source>
        <dbReference type="PROSITE" id="PS51677"/>
    </source>
</evidence>
<dbReference type="GO" id="GO:0005975">
    <property type="term" value="P:carbohydrate metabolic process"/>
    <property type="evidence" value="ECO:0007669"/>
    <property type="project" value="InterPro"/>
</dbReference>
<name>K4KJL8_SIMAS</name>